<accession>A0A3Q2PAT1</accession>
<dbReference type="GO" id="GO:0055113">
    <property type="term" value="P:epiboly involved in gastrulation with mouth forming second"/>
    <property type="evidence" value="ECO:0007669"/>
    <property type="project" value="Ensembl"/>
</dbReference>
<keyword evidence="2" id="KW-0805">Transcription regulation</keyword>
<dbReference type="AlphaFoldDB" id="A0A3Q2PAT1"/>
<feature type="compositionally biased region" description="Low complexity" evidence="10">
    <location>
        <begin position="241"/>
        <end position="250"/>
    </location>
</feature>
<dbReference type="GO" id="GO:0042663">
    <property type="term" value="P:regulation of endodermal cell fate specification"/>
    <property type="evidence" value="ECO:0007669"/>
    <property type="project" value="Ensembl"/>
</dbReference>
<dbReference type="GO" id="GO:0001706">
    <property type="term" value="P:endoderm formation"/>
    <property type="evidence" value="ECO:0007669"/>
    <property type="project" value="Ensembl"/>
</dbReference>
<dbReference type="GO" id="GO:0046982">
    <property type="term" value="F:protein heterodimerization activity"/>
    <property type="evidence" value="ECO:0007669"/>
    <property type="project" value="Ensembl"/>
</dbReference>
<dbReference type="PANTHER" id="PTHR11636:SF128">
    <property type="entry name" value="POU DOMAIN PROTEIN-RELATED"/>
    <property type="match status" value="1"/>
</dbReference>
<dbReference type="InterPro" id="IPR000327">
    <property type="entry name" value="POU_dom"/>
</dbReference>
<dbReference type="Gene3D" id="1.10.10.60">
    <property type="entry name" value="Homeodomain-like"/>
    <property type="match status" value="1"/>
</dbReference>
<dbReference type="OrthoDB" id="6159439at2759"/>
<comment type="subcellular location">
    <subcellularLocation>
        <location evidence="1 7 8">Nucleus</location>
    </subcellularLocation>
</comment>
<dbReference type="PANTHER" id="PTHR11636">
    <property type="entry name" value="POU DOMAIN"/>
    <property type="match status" value="1"/>
</dbReference>
<dbReference type="GO" id="GO:0007398">
    <property type="term" value="P:ectoderm development"/>
    <property type="evidence" value="ECO:0007669"/>
    <property type="project" value="Ensembl"/>
</dbReference>
<dbReference type="PROSITE" id="PS51179">
    <property type="entry name" value="POU_3"/>
    <property type="match status" value="1"/>
</dbReference>
<dbReference type="Pfam" id="PF00157">
    <property type="entry name" value="Pou"/>
    <property type="match status" value="1"/>
</dbReference>
<protein>
    <recommendedName>
        <fullName evidence="9">POU domain protein</fullName>
    </recommendedName>
</protein>
<feature type="DNA-binding region" description="Homeobox" evidence="7">
    <location>
        <begin position="368"/>
        <end position="427"/>
    </location>
</feature>
<dbReference type="SMART" id="SM00352">
    <property type="entry name" value="POU"/>
    <property type="match status" value="1"/>
</dbReference>
<dbReference type="GeneID" id="105932118"/>
<evidence type="ECO:0000256" key="3">
    <source>
        <dbReference type="ARBA" id="ARBA00023125"/>
    </source>
</evidence>
<dbReference type="GO" id="GO:0009953">
    <property type="term" value="P:dorsal/ventral pattern formation"/>
    <property type="evidence" value="ECO:0007669"/>
    <property type="project" value="Ensembl"/>
</dbReference>
<evidence type="ECO:0000256" key="9">
    <source>
        <dbReference type="RuleBase" id="RU361194"/>
    </source>
</evidence>
<keyword evidence="14" id="KW-1185">Reference proteome</keyword>
<evidence type="ECO:0000256" key="7">
    <source>
        <dbReference type="PROSITE-ProRule" id="PRU00108"/>
    </source>
</evidence>
<dbReference type="Gene3D" id="1.10.260.40">
    <property type="entry name" value="lambda repressor-like DNA-binding domains"/>
    <property type="match status" value="1"/>
</dbReference>
<dbReference type="GO" id="GO:0009880">
    <property type="term" value="P:embryonic pattern specification"/>
    <property type="evidence" value="ECO:0007669"/>
    <property type="project" value="Ensembl"/>
</dbReference>
<dbReference type="InterPro" id="IPR050255">
    <property type="entry name" value="POU_domain_TF"/>
</dbReference>
<organism evidence="13 14">
    <name type="scientific">Fundulus heteroclitus</name>
    <name type="common">Killifish</name>
    <name type="synonym">Mummichog</name>
    <dbReference type="NCBI Taxonomy" id="8078"/>
    <lineage>
        <taxon>Eukaryota</taxon>
        <taxon>Metazoa</taxon>
        <taxon>Chordata</taxon>
        <taxon>Craniata</taxon>
        <taxon>Vertebrata</taxon>
        <taxon>Euteleostomi</taxon>
        <taxon>Actinopterygii</taxon>
        <taxon>Neopterygii</taxon>
        <taxon>Teleostei</taxon>
        <taxon>Neoteleostei</taxon>
        <taxon>Acanthomorphata</taxon>
        <taxon>Ovalentaria</taxon>
        <taxon>Atherinomorphae</taxon>
        <taxon>Cyprinodontiformes</taxon>
        <taxon>Fundulidae</taxon>
        <taxon>Fundulus</taxon>
    </lineage>
</organism>
<dbReference type="GO" id="GO:0031101">
    <property type="term" value="P:fin regeneration"/>
    <property type="evidence" value="ECO:0007669"/>
    <property type="project" value="Ensembl"/>
</dbReference>
<proteinExistence type="inferred from homology"/>
<keyword evidence="6 7" id="KW-0539">Nucleus</keyword>
<dbReference type="PROSITE" id="PS50071">
    <property type="entry name" value="HOMEOBOX_2"/>
    <property type="match status" value="1"/>
</dbReference>
<dbReference type="GO" id="GO:0010629">
    <property type="term" value="P:negative regulation of gene expression"/>
    <property type="evidence" value="ECO:0007669"/>
    <property type="project" value="Ensembl"/>
</dbReference>
<dbReference type="STRING" id="8078.ENSFHEP00000009716"/>
<feature type="domain" description="Homeobox" evidence="11">
    <location>
        <begin position="366"/>
        <end position="426"/>
    </location>
</feature>
<dbReference type="InterPro" id="IPR001356">
    <property type="entry name" value="HD"/>
</dbReference>
<dbReference type="SUPFAM" id="SSF46689">
    <property type="entry name" value="Homeodomain-like"/>
    <property type="match status" value="1"/>
</dbReference>
<feature type="region of interest" description="Disordered" evidence="10">
    <location>
        <begin position="182"/>
        <end position="258"/>
    </location>
</feature>
<dbReference type="GO" id="GO:0045893">
    <property type="term" value="P:positive regulation of DNA-templated transcription"/>
    <property type="evidence" value="ECO:0007669"/>
    <property type="project" value="Ensembl"/>
</dbReference>
<keyword evidence="3 7" id="KW-0238">DNA-binding</keyword>
<dbReference type="FunFam" id="1.10.260.40:FF:000022">
    <property type="entry name" value="POU domain protein"/>
    <property type="match status" value="1"/>
</dbReference>
<keyword evidence="4 7" id="KW-0371">Homeobox</keyword>
<dbReference type="PROSITE" id="PS00035">
    <property type="entry name" value="POU_1"/>
    <property type="match status" value="1"/>
</dbReference>
<dbReference type="SMART" id="SM00389">
    <property type="entry name" value="HOX"/>
    <property type="match status" value="1"/>
</dbReference>
<dbReference type="GO" id="GO:0030902">
    <property type="term" value="P:hindbrain development"/>
    <property type="evidence" value="ECO:0007669"/>
    <property type="project" value="Ensembl"/>
</dbReference>
<reference evidence="13" key="2">
    <citation type="submission" date="2025-09" db="UniProtKB">
        <authorList>
            <consortium name="Ensembl"/>
        </authorList>
    </citation>
    <scope>IDENTIFICATION</scope>
</reference>
<feature type="domain" description="POU-specific" evidence="12">
    <location>
        <begin position="254"/>
        <end position="328"/>
    </location>
</feature>
<dbReference type="PROSITE" id="PS00027">
    <property type="entry name" value="HOMEOBOX_1"/>
    <property type="match status" value="1"/>
</dbReference>
<dbReference type="Ensembl" id="ENSFHET00000016243.1">
    <property type="protein sequence ID" value="ENSFHEP00000009716.1"/>
    <property type="gene ID" value="ENSFHEG00000010994.1"/>
</dbReference>
<dbReference type="GO" id="GO:0000981">
    <property type="term" value="F:DNA-binding transcription factor activity, RNA polymerase II-specific"/>
    <property type="evidence" value="ECO:0007669"/>
    <property type="project" value="InterPro"/>
</dbReference>
<dbReference type="GO" id="GO:0000978">
    <property type="term" value="F:RNA polymerase II cis-regulatory region sequence-specific DNA binding"/>
    <property type="evidence" value="ECO:0007669"/>
    <property type="project" value="TreeGrafter"/>
</dbReference>
<dbReference type="PROSITE" id="PS00465">
    <property type="entry name" value="POU_2"/>
    <property type="match status" value="1"/>
</dbReference>
<dbReference type="Pfam" id="PF00046">
    <property type="entry name" value="Homeodomain"/>
    <property type="match status" value="1"/>
</dbReference>
<name>A0A3Q2PAT1_FUNHE</name>
<evidence type="ECO:0000259" key="12">
    <source>
        <dbReference type="PROSITE" id="PS51179"/>
    </source>
</evidence>
<reference evidence="13" key="1">
    <citation type="submission" date="2025-08" db="UniProtKB">
        <authorList>
            <consortium name="Ensembl"/>
        </authorList>
    </citation>
    <scope>IDENTIFICATION</scope>
</reference>
<feature type="region of interest" description="Disordered" evidence="10">
    <location>
        <begin position="1"/>
        <end position="20"/>
    </location>
</feature>
<dbReference type="GO" id="GO:0003682">
    <property type="term" value="F:chromatin binding"/>
    <property type="evidence" value="ECO:0007669"/>
    <property type="project" value="Ensembl"/>
</dbReference>
<dbReference type="GO" id="GO:0030917">
    <property type="term" value="P:midbrain-hindbrain boundary development"/>
    <property type="evidence" value="ECO:0007669"/>
    <property type="project" value="Ensembl"/>
</dbReference>
<comment type="similarity">
    <text evidence="9">Belongs to the POU transcription factor family.</text>
</comment>
<dbReference type="Proteomes" id="UP000265000">
    <property type="component" value="Unplaced"/>
</dbReference>
<dbReference type="InterPro" id="IPR017970">
    <property type="entry name" value="Homeobox_CS"/>
</dbReference>
<dbReference type="GO" id="GO:0034728">
    <property type="term" value="P:nucleosome organization"/>
    <property type="evidence" value="ECO:0007669"/>
    <property type="project" value="Ensembl"/>
</dbReference>
<dbReference type="GO" id="GO:0043697">
    <property type="term" value="P:cell dedifferentiation"/>
    <property type="evidence" value="ECO:0007669"/>
    <property type="project" value="Ensembl"/>
</dbReference>
<feature type="compositionally biased region" description="Polar residues" evidence="10">
    <location>
        <begin position="1"/>
        <end position="13"/>
    </location>
</feature>
<sequence length="496" mass="54669">MSDRSQTPETQSRPYDFSRTGAWSNQVLGQDGAANASSFQFDHGVLADPSLLYRKPAYGGITPASGQTFLPFPPVGSDFRGSELQAGDFGQPKHWYPFAAPEYTGQIPGVTAATQPANLSPQIAETREQIRLPEIKTEDTGDGYSTEMKVQQYPNLAPSAGMPHGVFYPPAWNPSFWPRITHITPPGSNNQNPSASSTPSPSMSPSPPSNGIQGNAFFSVSSNNQVPSEPQAQTPATNTRSSGSSSGGCSDSEEENITTEELEQFARELKHKRITLGFTQADVGLALGNLYGKMFSQTTICRFEALQLSFKNMCKLKPLLQRWLDEAETSENPQDVCWRGDASKSLEDWTRGTPDMYKIERVFVDTRKRKRRTSLEGAVRSALEAYFIKCPKPNTQEITQISDDLGLERDVVRVWFCNRRQKGKRLALPLDEECEGQYYEQSPSPLNMAPSPIQNQAYPSSSYTGAPPPTLYMPPLHRPDVLKQALHPGLVGHLTG</sequence>
<dbReference type="InterPro" id="IPR010982">
    <property type="entry name" value="Lambda_DNA-bd_dom_sf"/>
</dbReference>
<dbReference type="PRINTS" id="PR00028">
    <property type="entry name" value="POUDOMAIN"/>
</dbReference>
<evidence type="ECO:0000259" key="11">
    <source>
        <dbReference type="PROSITE" id="PS50071"/>
    </source>
</evidence>
<evidence type="ECO:0000313" key="13">
    <source>
        <dbReference type="Ensembl" id="ENSFHEP00000009716.1"/>
    </source>
</evidence>
<evidence type="ECO:0000256" key="10">
    <source>
        <dbReference type="SAM" id="MobiDB-lite"/>
    </source>
</evidence>
<evidence type="ECO:0000256" key="4">
    <source>
        <dbReference type="ARBA" id="ARBA00023155"/>
    </source>
</evidence>
<dbReference type="SUPFAM" id="SSF47413">
    <property type="entry name" value="lambda repressor-like DNA-binding domains"/>
    <property type="match status" value="1"/>
</dbReference>
<dbReference type="CDD" id="cd00086">
    <property type="entry name" value="homeodomain"/>
    <property type="match status" value="1"/>
</dbReference>
<dbReference type="GO" id="GO:0016331">
    <property type="term" value="P:morphogenesis of embryonic epithelium"/>
    <property type="evidence" value="ECO:0007669"/>
    <property type="project" value="Ensembl"/>
</dbReference>
<evidence type="ECO:0000313" key="14">
    <source>
        <dbReference type="Proteomes" id="UP000265000"/>
    </source>
</evidence>
<evidence type="ECO:0000256" key="5">
    <source>
        <dbReference type="ARBA" id="ARBA00023163"/>
    </source>
</evidence>
<dbReference type="FunFam" id="1.10.10.60:FF:000161">
    <property type="entry name" value="POU domain protein"/>
    <property type="match status" value="1"/>
</dbReference>
<evidence type="ECO:0000256" key="2">
    <source>
        <dbReference type="ARBA" id="ARBA00023015"/>
    </source>
</evidence>
<dbReference type="GeneTree" id="ENSGT00940000165709"/>
<dbReference type="GO" id="GO:0005634">
    <property type="term" value="C:nucleus"/>
    <property type="evidence" value="ECO:0007669"/>
    <property type="project" value="UniProtKB-SubCell"/>
</dbReference>
<dbReference type="GO" id="GO:0035284">
    <property type="term" value="P:brain segmentation"/>
    <property type="evidence" value="ECO:0007669"/>
    <property type="project" value="Ensembl"/>
</dbReference>
<dbReference type="InterPro" id="IPR013847">
    <property type="entry name" value="POU"/>
</dbReference>
<dbReference type="CTD" id="30333"/>
<feature type="compositionally biased region" description="Low complexity" evidence="10">
    <location>
        <begin position="188"/>
        <end position="201"/>
    </location>
</feature>
<feature type="compositionally biased region" description="Polar residues" evidence="10">
    <location>
        <begin position="211"/>
        <end position="240"/>
    </location>
</feature>
<dbReference type="GO" id="GO:0007498">
    <property type="term" value="P:mesoderm development"/>
    <property type="evidence" value="ECO:0007669"/>
    <property type="project" value="Ensembl"/>
</dbReference>
<evidence type="ECO:0000256" key="6">
    <source>
        <dbReference type="ARBA" id="ARBA00023242"/>
    </source>
</evidence>
<keyword evidence="5 9" id="KW-0804">Transcription</keyword>
<evidence type="ECO:0000256" key="8">
    <source>
        <dbReference type="RuleBase" id="RU000682"/>
    </source>
</evidence>
<evidence type="ECO:0000256" key="1">
    <source>
        <dbReference type="ARBA" id="ARBA00004123"/>
    </source>
</evidence>
<dbReference type="InterPro" id="IPR009057">
    <property type="entry name" value="Homeodomain-like_sf"/>
</dbReference>